<evidence type="ECO:0000313" key="2">
    <source>
        <dbReference type="EMBL" id="BDD11338.1"/>
    </source>
</evidence>
<proteinExistence type="predicted"/>
<dbReference type="RefSeq" id="WP_338392838.1">
    <property type="nucleotide sequence ID" value="NZ_AP025314.1"/>
</dbReference>
<reference evidence="2 3" key="1">
    <citation type="submission" date="2021-12" db="EMBL/GenBank/DDBJ databases">
        <title>Genome sequencing of bacteria with rrn-lacking chromosome and rrn-plasmid.</title>
        <authorList>
            <person name="Anda M."/>
            <person name="Iwasaki W."/>
        </authorList>
    </citation>
    <scope>NUCLEOTIDE SEQUENCE [LARGE SCALE GENOMIC DNA]</scope>
    <source>
        <strain evidence="2 3">DSM 100852</strain>
    </source>
</reference>
<dbReference type="Gene3D" id="3.90.1520.10">
    <property type="entry name" value="H-NOX domain"/>
    <property type="match status" value="1"/>
</dbReference>
<accession>A0AAU9CM84</accession>
<feature type="domain" description="Heme NO-binding" evidence="1">
    <location>
        <begin position="2"/>
        <end position="160"/>
    </location>
</feature>
<evidence type="ECO:0000259" key="1">
    <source>
        <dbReference type="Pfam" id="PF07700"/>
    </source>
</evidence>
<name>A0AAU9CM84_9BACT</name>
<dbReference type="PANTHER" id="PTHR45655">
    <property type="entry name" value="GUANYLATE CYCLASE SOLUBLE SUBUNIT BETA-2"/>
    <property type="match status" value="1"/>
</dbReference>
<dbReference type="AlphaFoldDB" id="A0AAU9CM84"/>
<dbReference type="EMBL" id="AP025314">
    <property type="protein sequence ID" value="BDD11338.1"/>
    <property type="molecule type" value="Genomic_DNA"/>
</dbReference>
<dbReference type="InterPro" id="IPR011644">
    <property type="entry name" value="Heme_NO-bd"/>
</dbReference>
<protein>
    <recommendedName>
        <fullName evidence="1">Heme NO-binding domain-containing protein</fullName>
    </recommendedName>
</protein>
<dbReference type="GO" id="GO:0020037">
    <property type="term" value="F:heme binding"/>
    <property type="evidence" value="ECO:0007669"/>
    <property type="project" value="InterPro"/>
</dbReference>
<dbReference type="InterPro" id="IPR038158">
    <property type="entry name" value="H-NOX_domain_sf"/>
</dbReference>
<dbReference type="SUPFAM" id="SSF111126">
    <property type="entry name" value="Ligand-binding domain in the NO signalling and Golgi transport"/>
    <property type="match status" value="1"/>
</dbReference>
<sequence>MHGIIFSLFNKFVRENYGQVMTTRISRISGMGYKFHDARKSYPDEEFTALLDTACQELEQPRDELLERFGYYITPTLLEEHASLINENWSCIDFLERVDPIIHGAMRKPEIGASPPTLIADRVSENELTIEYRSGRSMDAMGVGIIKAVGKHYGHAVNVEELDAEEGRKVLKVTLTSV</sequence>
<dbReference type="InterPro" id="IPR024096">
    <property type="entry name" value="NO_sig/Golgi_transp_ligand-bd"/>
</dbReference>
<evidence type="ECO:0000313" key="3">
    <source>
        <dbReference type="Proteomes" id="UP001348817"/>
    </source>
</evidence>
<gene>
    <name evidence="2" type="ORF">FUAX_37700</name>
</gene>
<dbReference type="Pfam" id="PF07700">
    <property type="entry name" value="HNOB"/>
    <property type="match status" value="1"/>
</dbReference>
<dbReference type="PANTHER" id="PTHR45655:SF13">
    <property type="entry name" value="SOLUBLE GUANYLATE CYCLASE GCY-32-RELATED"/>
    <property type="match status" value="1"/>
</dbReference>
<organism evidence="2 3">
    <name type="scientific">Fulvitalea axinellae</name>
    <dbReference type="NCBI Taxonomy" id="1182444"/>
    <lineage>
        <taxon>Bacteria</taxon>
        <taxon>Pseudomonadati</taxon>
        <taxon>Bacteroidota</taxon>
        <taxon>Cytophagia</taxon>
        <taxon>Cytophagales</taxon>
        <taxon>Persicobacteraceae</taxon>
        <taxon>Fulvitalea</taxon>
    </lineage>
</organism>
<dbReference type="Proteomes" id="UP001348817">
    <property type="component" value="Chromosome"/>
</dbReference>
<keyword evidence="3" id="KW-1185">Reference proteome</keyword>
<dbReference type="KEGG" id="fax:FUAX_37700"/>